<dbReference type="Proteomes" id="UP000671995">
    <property type="component" value="Chromosome"/>
</dbReference>
<protein>
    <submittedName>
        <fullName evidence="6">FadR family transcriptional regulator</fullName>
    </submittedName>
</protein>
<dbReference type="RefSeq" id="WP_210116726.1">
    <property type="nucleotide sequence ID" value="NZ_CP054142.1"/>
</dbReference>
<reference evidence="6 7" key="2">
    <citation type="journal article" date="2021" name="Microbiol. Resour. Announc.">
        <title>Complete Genome Sequences of Three Human Oral Treponema parvum Isolates.</title>
        <authorList>
            <person name="Zeng H."/>
            <person name="Watt R.M."/>
        </authorList>
    </citation>
    <scope>NUCLEOTIDE SEQUENCE [LARGE SCALE GENOMIC DNA]</scope>
    <source>
        <strain evidence="6 7">ATCC 700770</strain>
        <strain evidence="5">ATCC 700773</strain>
    </source>
</reference>
<evidence type="ECO:0000259" key="4">
    <source>
        <dbReference type="PROSITE" id="PS50949"/>
    </source>
</evidence>
<dbReference type="PANTHER" id="PTHR43537:SF5">
    <property type="entry name" value="UXU OPERON TRANSCRIPTIONAL REGULATOR"/>
    <property type="match status" value="1"/>
</dbReference>
<evidence type="ECO:0000256" key="2">
    <source>
        <dbReference type="ARBA" id="ARBA00023125"/>
    </source>
</evidence>
<accession>A0A975IEB7</accession>
<evidence type="ECO:0000256" key="3">
    <source>
        <dbReference type="ARBA" id="ARBA00023163"/>
    </source>
</evidence>
<organism evidence="6 7">
    <name type="scientific">Treponema parvum</name>
    <dbReference type="NCBI Taxonomy" id="138851"/>
    <lineage>
        <taxon>Bacteria</taxon>
        <taxon>Pseudomonadati</taxon>
        <taxon>Spirochaetota</taxon>
        <taxon>Spirochaetia</taxon>
        <taxon>Spirochaetales</taxon>
        <taxon>Treponemataceae</taxon>
        <taxon>Treponema</taxon>
    </lineage>
</organism>
<dbReference type="SMART" id="SM00345">
    <property type="entry name" value="HTH_GNTR"/>
    <property type="match status" value="1"/>
</dbReference>
<sequence length="241" mass="27479">MRQSSVKIHPIEKNLLPDKVEDEILTYIVKNHLKAGDKIPSERELSVKLKVGRNSVRNAFLSLENKNIIDRHIGKGSFLKTIHFENTKANVDVRLFEVNFTDILEIKTDLEKLAIKKAVDNGSDEMFNELIQKAKYMSALAEKGEYSIEADRDFHSKLYDCAGSKTLKQLLLNLIDALDYYQCIYANPHAQWILTVPYHLDIACACKERNLVLALAAHAYIYNCDLKVLSSKVKDKAVIQK</sequence>
<dbReference type="Proteomes" id="UP000671908">
    <property type="component" value="Chromosome"/>
</dbReference>
<dbReference type="SUPFAM" id="SSF48008">
    <property type="entry name" value="GntR ligand-binding domain-like"/>
    <property type="match status" value="1"/>
</dbReference>
<dbReference type="EMBL" id="CP054257">
    <property type="protein sequence ID" value="QTQ12012.1"/>
    <property type="molecule type" value="Genomic_DNA"/>
</dbReference>
<dbReference type="InterPro" id="IPR036390">
    <property type="entry name" value="WH_DNA-bd_sf"/>
</dbReference>
<dbReference type="CDD" id="cd07377">
    <property type="entry name" value="WHTH_GntR"/>
    <property type="match status" value="1"/>
</dbReference>
<evidence type="ECO:0000313" key="5">
    <source>
        <dbReference type="EMBL" id="QTQ12012.1"/>
    </source>
</evidence>
<dbReference type="Gene3D" id="1.20.120.530">
    <property type="entry name" value="GntR ligand-binding domain-like"/>
    <property type="match status" value="1"/>
</dbReference>
<dbReference type="GO" id="GO:0003700">
    <property type="term" value="F:DNA-binding transcription factor activity"/>
    <property type="evidence" value="ECO:0007669"/>
    <property type="project" value="InterPro"/>
</dbReference>
<evidence type="ECO:0000313" key="7">
    <source>
        <dbReference type="Proteomes" id="UP000671908"/>
    </source>
</evidence>
<keyword evidence="3" id="KW-0804">Transcription</keyword>
<name>A0A975IEB7_9SPIR</name>
<evidence type="ECO:0000256" key="1">
    <source>
        <dbReference type="ARBA" id="ARBA00023015"/>
    </source>
</evidence>
<keyword evidence="7" id="KW-1185">Reference proteome</keyword>
<dbReference type="KEGG" id="tpav:HRQ91_04550"/>
<keyword evidence="2" id="KW-0238">DNA-binding</keyword>
<feature type="domain" description="HTH gntR-type" evidence="4">
    <location>
        <begin position="14"/>
        <end position="82"/>
    </location>
</feature>
<dbReference type="Pfam" id="PF07729">
    <property type="entry name" value="FCD"/>
    <property type="match status" value="1"/>
</dbReference>
<dbReference type="EMBL" id="CP054142">
    <property type="protein sequence ID" value="QTQ13786.1"/>
    <property type="molecule type" value="Genomic_DNA"/>
</dbReference>
<dbReference type="GO" id="GO:0003677">
    <property type="term" value="F:DNA binding"/>
    <property type="evidence" value="ECO:0007669"/>
    <property type="project" value="UniProtKB-KW"/>
</dbReference>
<dbReference type="Pfam" id="PF00392">
    <property type="entry name" value="GntR"/>
    <property type="match status" value="1"/>
</dbReference>
<dbReference type="InterPro" id="IPR008920">
    <property type="entry name" value="TF_FadR/GntR_C"/>
</dbReference>
<dbReference type="InterPro" id="IPR011711">
    <property type="entry name" value="GntR_C"/>
</dbReference>
<dbReference type="SUPFAM" id="SSF46785">
    <property type="entry name" value="Winged helix' DNA-binding domain"/>
    <property type="match status" value="1"/>
</dbReference>
<keyword evidence="1" id="KW-0805">Transcription regulation</keyword>
<gene>
    <name evidence="5" type="ORF">HRI96_07290</name>
    <name evidence="6" type="ORF">HRQ91_04550</name>
</gene>
<dbReference type="PANTHER" id="PTHR43537">
    <property type="entry name" value="TRANSCRIPTIONAL REGULATOR, GNTR FAMILY"/>
    <property type="match status" value="1"/>
</dbReference>
<reference evidence="6" key="1">
    <citation type="submission" date="2020-05" db="EMBL/GenBank/DDBJ databases">
        <authorList>
            <person name="Zeng H."/>
            <person name="Chan Y.K."/>
            <person name="Watt R.M."/>
        </authorList>
    </citation>
    <scope>NUCLEOTIDE SEQUENCE</scope>
    <source>
        <strain evidence="6">ATCC 700770</strain>
        <strain evidence="5">ATCC 700773</strain>
    </source>
</reference>
<dbReference type="AlphaFoldDB" id="A0A975IEB7"/>
<dbReference type="InterPro" id="IPR036388">
    <property type="entry name" value="WH-like_DNA-bd_sf"/>
</dbReference>
<dbReference type="InterPro" id="IPR000524">
    <property type="entry name" value="Tscrpt_reg_HTH_GntR"/>
</dbReference>
<dbReference type="PRINTS" id="PR00035">
    <property type="entry name" value="HTHGNTR"/>
</dbReference>
<dbReference type="PROSITE" id="PS50949">
    <property type="entry name" value="HTH_GNTR"/>
    <property type="match status" value="1"/>
</dbReference>
<proteinExistence type="predicted"/>
<evidence type="ECO:0000313" key="6">
    <source>
        <dbReference type="EMBL" id="QTQ13786.1"/>
    </source>
</evidence>
<dbReference type="Gene3D" id="1.10.10.10">
    <property type="entry name" value="Winged helix-like DNA-binding domain superfamily/Winged helix DNA-binding domain"/>
    <property type="match status" value="1"/>
</dbReference>